<accession>A0A7D5Y759</accession>
<gene>
    <name evidence="1" type="ORF">HZU44_14725</name>
</gene>
<evidence type="ECO:0000313" key="1">
    <source>
        <dbReference type="EMBL" id="QLJ96260.1"/>
    </source>
</evidence>
<dbReference type="AlphaFoldDB" id="A0A7D5Y759"/>
<reference evidence="1" key="1">
    <citation type="submission" date="2020-08" db="EMBL/GenBank/DDBJ databases">
        <title>A bifunctional nitrone conjugated secondary metabolite targeting the ribosome.</title>
        <authorList>
            <person name="Limbrick E.M."/>
            <person name="Graf M."/>
            <person name="Derewacz D.K."/>
            <person name="Nguyen F."/>
            <person name="Spraggins J.M."/>
            <person name="Wieland M."/>
            <person name="Ynigez-Gutierrez A.E."/>
            <person name="Reisman B.J."/>
            <person name="Zinshteyn B."/>
            <person name="McCulloch K."/>
            <person name="Iverson T.M."/>
            <person name="Green R."/>
            <person name="Wilson D.N."/>
            <person name="Bachmann B.O."/>
        </authorList>
    </citation>
    <scope>NUCLEOTIDE SEQUENCE</scope>
    <source>
        <strain evidence="1">Africana</strain>
    </source>
</reference>
<dbReference type="EMBL" id="CP058905">
    <property type="protein sequence ID" value="QLJ96260.1"/>
    <property type="molecule type" value="Genomic_DNA"/>
</dbReference>
<organism evidence="1">
    <name type="scientific">Micromonospora carbonacea</name>
    <dbReference type="NCBI Taxonomy" id="47853"/>
    <lineage>
        <taxon>Bacteria</taxon>
        <taxon>Bacillati</taxon>
        <taxon>Actinomycetota</taxon>
        <taxon>Actinomycetes</taxon>
        <taxon>Micromonosporales</taxon>
        <taxon>Micromonosporaceae</taxon>
        <taxon>Micromonospora</taxon>
    </lineage>
</organism>
<protein>
    <submittedName>
        <fullName evidence="1">Uncharacterized protein</fullName>
    </submittedName>
</protein>
<proteinExistence type="predicted"/>
<sequence>MCFALGELHPAAYRAELIFLDSSIGEAATLDDAPPQVDDFPPSAA</sequence>
<name>A0A7D5Y759_9ACTN</name>